<keyword evidence="4" id="KW-1133">Transmembrane helix</keyword>
<evidence type="ECO:0000256" key="2">
    <source>
        <dbReference type="ARBA" id="ARBA00023002"/>
    </source>
</evidence>
<sequence>MMEVEDTSLGFTNRLLNVVAPVTIFVTVAVTSPVLLVWRGVKQLANRPLDMRDKVVVVTGASSGIGMHISYQYAGLGSRLALVARREEKLDAVAEECRRRGAPDVLTVPADLGTQDGCREAVEQAAKHYGRLDCVVLNAGVAHIYKFEEVQETEGFRSIMDVNFWGYVFCAKYALKHLRQTGGQLVVNDSIAEFVPEPNLSIYNASKAAVSQFFETLRLEAGPGIPITIFQPGVVKSEMTDGKVILADGRWSSAEEGRELRKEPGFGLFPVLPTPALAKAAVAAARRKTMRAVIPSWYKSMLFLRLFSPELFMASLSWLFRGDRTPAKAAQDKMGGGFKAPSDADMREGGYRKSEE</sequence>
<dbReference type="EMBL" id="DF237585">
    <property type="protein sequence ID" value="GAQ90411.1"/>
    <property type="molecule type" value="Genomic_DNA"/>
</dbReference>
<evidence type="ECO:0000256" key="4">
    <source>
        <dbReference type="SAM" id="Phobius"/>
    </source>
</evidence>
<protein>
    <submittedName>
        <fullName evidence="5">Uncharacterized protein</fullName>
    </submittedName>
</protein>
<evidence type="ECO:0000256" key="3">
    <source>
        <dbReference type="SAM" id="MobiDB-lite"/>
    </source>
</evidence>
<dbReference type="Proteomes" id="UP000054558">
    <property type="component" value="Unassembled WGS sequence"/>
</dbReference>
<organism evidence="5 6">
    <name type="scientific">Klebsormidium nitens</name>
    <name type="common">Green alga</name>
    <name type="synonym">Ulothrix nitens</name>
    <dbReference type="NCBI Taxonomy" id="105231"/>
    <lineage>
        <taxon>Eukaryota</taxon>
        <taxon>Viridiplantae</taxon>
        <taxon>Streptophyta</taxon>
        <taxon>Klebsormidiophyceae</taxon>
        <taxon>Klebsormidiales</taxon>
        <taxon>Klebsormidiaceae</taxon>
        <taxon>Klebsormidium</taxon>
    </lineage>
</organism>
<dbReference type="InterPro" id="IPR002347">
    <property type="entry name" value="SDR_fam"/>
</dbReference>
<dbReference type="InterPro" id="IPR020904">
    <property type="entry name" value="Sc_DH/Rdtase_CS"/>
</dbReference>
<dbReference type="OMA" id="VWKLTTY"/>
<evidence type="ECO:0000313" key="5">
    <source>
        <dbReference type="EMBL" id="GAQ90411.1"/>
    </source>
</evidence>
<gene>
    <name evidence="5" type="ORF">KFL_006360030</name>
</gene>
<dbReference type="OrthoDB" id="47007at2759"/>
<reference evidence="5 6" key="1">
    <citation type="journal article" date="2014" name="Nat. Commun.">
        <title>Klebsormidium flaccidum genome reveals primary factors for plant terrestrial adaptation.</title>
        <authorList>
            <person name="Hori K."/>
            <person name="Maruyama F."/>
            <person name="Fujisawa T."/>
            <person name="Togashi T."/>
            <person name="Yamamoto N."/>
            <person name="Seo M."/>
            <person name="Sato S."/>
            <person name="Yamada T."/>
            <person name="Mori H."/>
            <person name="Tajima N."/>
            <person name="Moriyama T."/>
            <person name="Ikeuchi M."/>
            <person name="Watanabe M."/>
            <person name="Wada H."/>
            <person name="Kobayashi K."/>
            <person name="Saito M."/>
            <person name="Masuda T."/>
            <person name="Sasaki-Sekimoto Y."/>
            <person name="Mashiguchi K."/>
            <person name="Awai K."/>
            <person name="Shimojima M."/>
            <person name="Masuda S."/>
            <person name="Iwai M."/>
            <person name="Nobusawa T."/>
            <person name="Narise T."/>
            <person name="Kondo S."/>
            <person name="Saito H."/>
            <person name="Sato R."/>
            <person name="Murakawa M."/>
            <person name="Ihara Y."/>
            <person name="Oshima-Yamada Y."/>
            <person name="Ohtaka K."/>
            <person name="Satoh M."/>
            <person name="Sonobe K."/>
            <person name="Ishii M."/>
            <person name="Ohtani R."/>
            <person name="Kanamori-Sato M."/>
            <person name="Honoki R."/>
            <person name="Miyazaki D."/>
            <person name="Mochizuki H."/>
            <person name="Umetsu J."/>
            <person name="Higashi K."/>
            <person name="Shibata D."/>
            <person name="Kamiya Y."/>
            <person name="Sato N."/>
            <person name="Nakamura Y."/>
            <person name="Tabata S."/>
            <person name="Ida S."/>
            <person name="Kurokawa K."/>
            <person name="Ohta H."/>
        </authorList>
    </citation>
    <scope>NUCLEOTIDE SEQUENCE [LARGE SCALE GENOMIC DNA]</scope>
    <source>
        <strain evidence="5 6">NIES-2285</strain>
    </source>
</reference>
<name>A0A1Y1IMN8_KLENI</name>
<feature type="region of interest" description="Disordered" evidence="3">
    <location>
        <begin position="328"/>
        <end position="356"/>
    </location>
</feature>
<dbReference type="PANTHER" id="PTHR43391">
    <property type="entry name" value="RETINOL DEHYDROGENASE-RELATED"/>
    <property type="match status" value="1"/>
</dbReference>
<dbReference type="SUPFAM" id="SSF51735">
    <property type="entry name" value="NAD(P)-binding Rossmann-fold domains"/>
    <property type="match status" value="1"/>
</dbReference>
<feature type="compositionally biased region" description="Basic and acidic residues" evidence="3">
    <location>
        <begin position="342"/>
        <end position="356"/>
    </location>
</feature>
<dbReference type="PROSITE" id="PS00061">
    <property type="entry name" value="ADH_SHORT"/>
    <property type="match status" value="1"/>
</dbReference>
<accession>A0A1Y1IMN8</accession>
<dbReference type="Pfam" id="PF00106">
    <property type="entry name" value="adh_short"/>
    <property type="match status" value="1"/>
</dbReference>
<keyword evidence="6" id="KW-1185">Reference proteome</keyword>
<keyword evidence="4" id="KW-0812">Transmembrane</keyword>
<dbReference type="AlphaFoldDB" id="A0A1Y1IMN8"/>
<evidence type="ECO:0000313" key="6">
    <source>
        <dbReference type="Proteomes" id="UP000054558"/>
    </source>
</evidence>
<feature type="transmembrane region" description="Helical" evidence="4">
    <location>
        <begin position="15"/>
        <end position="38"/>
    </location>
</feature>
<dbReference type="GO" id="GO:0016491">
    <property type="term" value="F:oxidoreductase activity"/>
    <property type="evidence" value="ECO:0000318"/>
    <property type="project" value="GO_Central"/>
</dbReference>
<comment type="similarity">
    <text evidence="1">Belongs to the short-chain dehydrogenases/reductases (SDR) family.</text>
</comment>
<dbReference type="STRING" id="105231.A0A1Y1IMN8"/>
<dbReference type="PANTHER" id="PTHR43391:SF89">
    <property type="entry name" value="11-BETA-HYDROXYSTEROID DEHYDROGENASE 1A-RELATED"/>
    <property type="match status" value="1"/>
</dbReference>
<dbReference type="InterPro" id="IPR036291">
    <property type="entry name" value="NAD(P)-bd_dom_sf"/>
</dbReference>
<keyword evidence="4" id="KW-0472">Membrane</keyword>
<dbReference type="Gene3D" id="3.40.50.720">
    <property type="entry name" value="NAD(P)-binding Rossmann-like Domain"/>
    <property type="match status" value="1"/>
</dbReference>
<dbReference type="PRINTS" id="PR00081">
    <property type="entry name" value="GDHRDH"/>
</dbReference>
<keyword evidence="2" id="KW-0560">Oxidoreductase</keyword>
<dbReference type="GO" id="GO:0005829">
    <property type="term" value="C:cytosol"/>
    <property type="evidence" value="ECO:0000318"/>
    <property type="project" value="GO_Central"/>
</dbReference>
<proteinExistence type="inferred from homology"/>
<evidence type="ECO:0000256" key="1">
    <source>
        <dbReference type="ARBA" id="ARBA00006484"/>
    </source>
</evidence>